<accession>A0A5J6V5L4</accession>
<dbReference type="OrthoDB" id="4868187at2"/>
<organism evidence="1 2">
    <name type="scientific">Ornithinimicrobium pratense</name>
    <dbReference type="NCBI Taxonomy" id="2593973"/>
    <lineage>
        <taxon>Bacteria</taxon>
        <taxon>Bacillati</taxon>
        <taxon>Actinomycetota</taxon>
        <taxon>Actinomycetes</taxon>
        <taxon>Micrococcales</taxon>
        <taxon>Ornithinimicrobiaceae</taxon>
        <taxon>Ornithinimicrobium</taxon>
    </lineage>
</organism>
<keyword evidence="2" id="KW-1185">Reference proteome</keyword>
<evidence type="ECO:0000313" key="1">
    <source>
        <dbReference type="EMBL" id="QFG68604.1"/>
    </source>
</evidence>
<gene>
    <name evidence="1" type="ORF">FY030_07625</name>
</gene>
<dbReference type="AlphaFoldDB" id="A0A5J6V5L4"/>
<name>A0A5J6V5L4_9MICO</name>
<protein>
    <recommendedName>
        <fullName evidence="3">DUF2218 domain-containing protein</fullName>
    </recommendedName>
</protein>
<dbReference type="KEGG" id="serw:FY030_07625"/>
<dbReference type="RefSeq" id="WP_158060992.1">
    <property type="nucleotide sequence ID" value="NZ_CP044427.1"/>
</dbReference>
<sequence>MPNTFDAVPQAARARSVAFLEVDAPAQRLEVIMDEAQLHRGSLREQDGYTIPFREGGQVRIRVVEGGADSGPGLRFEVRAPNEERRSYIEQIMAEQAGTQLTDAVTLDWQRN</sequence>
<dbReference type="Proteomes" id="UP000326546">
    <property type="component" value="Chromosome"/>
</dbReference>
<reference evidence="1 2" key="1">
    <citation type="submission" date="2019-09" db="EMBL/GenBank/DDBJ databases">
        <title>Serinicoccus pratensis sp. nov., isolated from meadow soil.</title>
        <authorList>
            <person name="Zhang W."/>
        </authorList>
    </citation>
    <scope>NUCLEOTIDE SEQUENCE [LARGE SCALE GENOMIC DNA]</scope>
    <source>
        <strain evidence="1 2">W204</strain>
    </source>
</reference>
<dbReference type="EMBL" id="CP044427">
    <property type="protein sequence ID" value="QFG68604.1"/>
    <property type="molecule type" value="Genomic_DNA"/>
</dbReference>
<evidence type="ECO:0008006" key="3">
    <source>
        <dbReference type="Google" id="ProtNLM"/>
    </source>
</evidence>
<evidence type="ECO:0000313" key="2">
    <source>
        <dbReference type="Proteomes" id="UP000326546"/>
    </source>
</evidence>
<proteinExistence type="predicted"/>